<dbReference type="SUPFAM" id="SSF57667">
    <property type="entry name" value="beta-beta-alpha zinc fingers"/>
    <property type="match status" value="1"/>
</dbReference>
<dbReference type="EMBL" id="BLKM01012782">
    <property type="protein sequence ID" value="GFG37601.1"/>
    <property type="molecule type" value="Genomic_DNA"/>
</dbReference>
<name>A0A6L2PY88_COPFO</name>
<dbReference type="Gene3D" id="3.30.710.10">
    <property type="entry name" value="Potassium Channel Kv1.1, Chain A"/>
    <property type="match status" value="1"/>
</dbReference>
<dbReference type="GO" id="GO:0008270">
    <property type="term" value="F:zinc ion binding"/>
    <property type="evidence" value="ECO:0007669"/>
    <property type="project" value="UniProtKB-KW"/>
</dbReference>
<evidence type="ECO:0000313" key="7">
    <source>
        <dbReference type="EMBL" id="GFG37601.1"/>
    </source>
</evidence>
<dbReference type="Pfam" id="PF00651">
    <property type="entry name" value="BTB"/>
    <property type="match status" value="1"/>
</dbReference>
<evidence type="ECO:0000256" key="1">
    <source>
        <dbReference type="ARBA" id="ARBA00004123"/>
    </source>
</evidence>
<dbReference type="OrthoDB" id="6425912at2759"/>
<feature type="domain" description="BTB" evidence="5">
    <location>
        <begin position="32"/>
        <end position="98"/>
    </location>
</feature>
<keyword evidence="3" id="KW-0863">Zinc-finger</keyword>
<comment type="caution">
    <text evidence="7">The sequence shown here is derived from an EMBL/GenBank/DDBJ whole genome shotgun (WGS) entry which is preliminary data.</text>
</comment>
<dbReference type="InterPro" id="IPR011333">
    <property type="entry name" value="SKP1/BTB/POZ_sf"/>
</dbReference>
<dbReference type="Pfam" id="PF00096">
    <property type="entry name" value="zf-C2H2"/>
    <property type="match status" value="1"/>
</dbReference>
<keyword evidence="3" id="KW-0479">Metal-binding</keyword>
<dbReference type="GO" id="GO:0048666">
    <property type="term" value="P:neuron development"/>
    <property type="evidence" value="ECO:0007669"/>
    <property type="project" value="UniProtKB-ARBA"/>
</dbReference>
<dbReference type="GO" id="GO:0048513">
    <property type="term" value="P:animal organ development"/>
    <property type="evidence" value="ECO:0007669"/>
    <property type="project" value="UniProtKB-ARBA"/>
</dbReference>
<keyword evidence="2" id="KW-0539">Nucleus</keyword>
<dbReference type="PROSITE" id="PS50157">
    <property type="entry name" value="ZINC_FINGER_C2H2_2"/>
    <property type="match status" value="2"/>
</dbReference>
<proteinExistence type="predicted"/>
<protein>
    <recommendedName>
        <fullName evidence="9">BTB domain-containing protein</fullName>
    </recommendedName>
</protein>
<dbReference type="PANTHER" id="PTHR23110:SF110">
    <property type="entry name" value="AGAP003189-PA"/>
    <property type="match status" value="1"/>
</dbReference>
<organism evidence="7 8">
    <name type="scientific">Coptotermes formosanus</name>
    <name type="common">Formosan subterranean termite</name>
    <dbReference type="NCBI Taxonomy" id="36987"/>
    <lineage>
        <taxon>Eukaryota</taxon>
        <taxon>Metazoa</taxon>
        <taxon>Ecdysozoa</taxon>
        <taxon>Arthropoda</taxon>
        <taxon>Hexapoda</taxon>
        <taxon>Insecta</taxon>
        <taxon>Pterygota</taxon>
        <taxon>Neoptera</taxon>
        <taxon>Polyneoptera</taxon>
        <taxon>Dictyoptera</taxon>
        <taxon>Blattodea</taxon>
        <taxon>Blattoidea</taxon>
        <taxon>Termitoidae</taxon>
        <taxon>Rhinotermitidae</taxon>
        <taxon>Coptotermes</taxon>
    </lineage>
</organism>
<dbReference type="AlphaFoldDB" id="A0A6L2PY88"/>
<dbReference type="InterPro" id="IPR000210">
    <property type="entry name" value="BTB/POZ_dom"/>
</dbReference>
<feature type="compositionally biased region" description="Low complexity" evidence="4">
    <location>
        <begin position="259"/>
        <end position="272"/>
    </location>
</feature>
<feature type="region of interest" description="Disordered" evidence="4">
    <location>
        <begin position="124"/>
        <end position="165"/>
    </location>
</feature>
<dbReference type="InParanoid" id="A0A6L2PY88"/>
<dbReference type="InterPro" id="IPR036236">
    <property type="entry name" value="Znf_C2H2_sf"/>
</dbReference>
<feature type="domain" description="C2H2-type" evidence="6">
    <location>
        <begin position="391"/>
        <end position="418"/>
    </location>
</feature>
<evidence type="ECO:0000259" key="6">
    <source>
        <dbReference type="PROSITE" id="PS50157"/>
    </source>
</evidence>
<evidence type="ECO:0000256" key="2">
    <source>
        <dbReference type="ARBA" id="ARBA00023242"/>
    </source>
</evidence>
<dbReference type="Gene3D" id="3.30.160.60">
    <property type="entry name" value="Classic Zinc Finger"/>
    <property type="match status" value="1"/>
</dbReference>
<evidence type="ECO:0000313" key="8">
    <source>
        <dbReference type="Proteomes" id="UP000502823"/>
    </source>
</evidence>
<dbReference type="SUPFAM" id="SSF54695">
    <property type="entry name" value="POZ domain"/>
    <property type="match status" value="1"/>
</dbReference>
<dbReference type="GO" id="GO:0006357">
    <property type="term" value="P:regulation of transcription by RNA polymerase II"/>
    <property type="evidence" value="ECO:0007669"/>
    <property type="project" value="TreeGrafter"/>
</dbReference>
<feature type="compositionally biased region" description="Polar residues" evidence="4">
    <location>
        <begin position="149"/>
        <end position="164"/>
    </location>
</feature>
<feature type="region of interest" description="Disordered" evidence="4">
    <location>
        <begin position="240"/>
        <end position="293"/>
    </location>
</feature>
<keyword evidence="8" id="KW-1185">Reference proteome</keyword>
<keyword evidence="3" id="KW-0862">Zinc</keyword>
<feature type="domain" description="C2H2-type" evidence="6">
    <location>
        <begin position="418"/>
        <end position="446"/>
    </location>
</feature>
<sequence length="538" mass="57506">MGSDQQFCLRWHNYQSSLLASLPQLLDGDDLTDVTLSAGGRNLRAHRVVLSACSQYFKELFKVLQPLQHPVIVLPGANFTDLCALVTFMYSGEVNIYQEQLPGLLNMADAMQIRGLAEVNGSAGKLGGNETLPSSKKEGTPSSAKRVRMSTNTPGGPFLSNQSPAAEMRPPQAETVDIHGHFMQTKLSDYEMYGGSGNQSTKQLSIENDIHYGNLQKEGGTKKVTMSENLDLYVESIPSKKLSRSANSKPETEDTVRRSSPLLGLPLSIESSATSGTRVKIEREHNSEGTLHTRISPDLASVLKRAAGIEDMELGSAENSTIHAEQSPTSEDSSGGNFGPDAAATAAAAAAAAAANRIHLSPGPHFSTLKLSSSSPSTPHTASTSTGKLFATCLVCGKQLSNQYNLRVHMETHQNVNYACGVCSHISRSRDALRKHVSYRHPGEGRDKATLAGPRERRCGLEGRNRSMLGSGTNGVDVKTRVPLGIGSNGVGTQSLEGMDRTGSNAVGSIVGKGMDRVGEEVASRKIKVITDEDNKHP</sequence>
<dbReference type="SMART" id="SM00225">
    <property type="entry name" value="BTB"/>
    <property type="match status" value="1"/>
</dbReference>
<reference evidence="8" key="1">
    <citation type="submission" date="2020-01" db="EMBL/GenBank/DDBJ databases">
        <title>Draft genome sequence of the Termite Coptotermes fromosanus.</title>
        <authorList>
            <person name="Itakura S."/>
            <person name="Yosikawa Y."/>
            <person name="Umezawa K."/>
        </authorList>
    </citation>
    <scope>NUCLEOTIDE SEQUENCE [LARGE SCALE GENOMIC DNA]</scope>
</reference>
<dbReference type="PROSITE" id="PS00028">
    <property type="entry name" value="ZINC_FINGER_C2H2_1"/>
    <property type="match status" value="1"/>
</dbReference>
<feature type="compositionally biased region" description="Polar residues" evidence="4">
    <location>
        <begin position="318"/>
        <end position="335"/>
    </location>
</feature>
<dbReference type="InterPro" id="IPR051095">
    <property type="entry name" value="Dros_DevTransReg"/>
</dbReference>
<evidence type="ECO:0000259" key="5">
    <source>
        <dbReference type="PROSITE" id="PS50097"/>
    </source>
</evidence>
<dbReference type="InterPro" id="IPR013087">
    <property type="entry name" value="Znf_C2H2_type"/>
</dbReference>
<dbReference type="SMART" id="SM00355">
    <property type="entry name" value="ZnF_C2H2"/>
    <property type="match status" value="2"/>
</dbReference>
<dbReference type="PANTHER" id="PTHR23110">
    <property type="entry name" value="BTB DOMAIN TRANSCRIPTION FACTOR"/>
    <property type="match status" value="1"/>
</dbReference>
<accession>A0A6L2PY88</accession>
<comment type="subcellular location">
    <subcellularLocation>
        <location evidence="1">Nucleus</location>
    </subcellularLocation>
</comment>
<dbReference type="Proteomes" id="UP000502823">
    <property type="component" value="Unassembled WGS sequence"/>
</dbReference>
<dbReference type="CDD" id="cd18315">
    <property type="entry name" value="BTB_POZ_BAB-like"/>
    <property type="match status" value="1"/>
</dbReference>
<gene>
    <name evidence="7" type="ORF">Cfor_12212</name>
</gene>
<evidence type="ECO:0000256" key="3">
    <source>
        <dbReference type="PROSITE-ProRule" id="PRU00042"/>
    </source>
</evidence>
<evidence type="ECO:0000256" key="4">
    <source>
        <dbReference type="SAM" id="MobiDB-lite"/>
    </source>
</evidence>
<feature type="region of interest" description="Disordered" evidence="4">
    <location>
        <begin position="318"/>
        <end position="341"/>
    </location>
</feature>
<evidence type="ECO:0008006" key="9">
    <source>
        <dbReference type="Google" id="ProtNLM"/>
    </source>
</evidence>
<dbReference type="GO" id="GO:0005634">
    <property type="term" value="C:nucleus"/>
    <property type="evidence" value="ECO:0007669"/>
    <property type="project" value="UniProtKB-SubCell"/>
</dbReference>
<dbReference type="FunCoup" id="A0A6L2PY88">
    <property type="interactions" value="65"/>
</dbReference>
<dbReference type="PROSITE" id="PS50097">
    <property type="entry name" value="BTB"/>
    <property type="match status" value="1"/>
</dbReference>
<dbReference type="GO" id="GO:0003006">
    <property type="term" value="P:developmental process involved in reproduction"/>
    <property type="evidence" value="ECO:0007669"/>
    <property type="project" value="UniProtKB-ARBA"/>
</dbReference>